<proteinExistence type="predicted"/>
<dbReference type="Proteomes" id="UP000490535">
    <property type="component" value="Unassembled WGS sequence"/>
</dbReference>
<reference evidence="2" key="1">
    <citation type="journal article" date="2020" name="MBio">
        <title>Horizontal gene transfer to a defensive symbiont with a reduced genome amongst a multipartite beetle microbiome.</title>
        <authorList>
            <person name="Waterworth S.C."/>
            <person name="Florez L.V."/>
            <person name="Rees E.R."/>
            <person name="Hertweck C."/>
            <person name="Kaltenpoth M."/>
            <person name="Kwan J.C."/>
        </authorList>
    </citation>
    <scope>NUCLEOTIDE SEQUENCE [LARGE SCALE GENOMIC DNA]</scope>
</reference>
<accession>A0A833PFI5</accession>
<name>A0A833PFI5_ACIBZ</name>
<evidence type="ECO:0000313" key="1">
    <source>
        <dbReference type="EMBL" id="KAF1024999.1"/>
    </source>
</evidence>
<evidence type="ECO:0008006" key="3">
    <source>
        <dbReference type="Google" id="ProtNLM"/>
    </source>
</evidence>
<gene>
    <name evidence="1" type="ORF">GAK29_02167</name>
</gene>
<sequence length="218" mass="24202">MLNIRINVNDQINQVSREHKKQVDFALAQTVNKLAKLAQTEEKKGLASFFDNPTPFTMNSVAIKAARKGNPTAIVYIRPIAAKYIEPYEYGGTQYLGAKPADLVPINATANQYGNLPRNTIKKYMNRKDVFLGKVKTSSGVVYGLWQKPIAQARRGTKRMKGGRLANTTGSLKLLVSFAEPVNTRKRLNFGQRSIAVVQRNAKTMFERSLASAIATAR</sequence>
<evidence type="ECO:0000313" key="2">
    <source>
        <dbReference type="Proteomes" id="UP000490535"/>
    </source>
</evidence>
<organism evidence="1 2">
    <name type="scientific">Acinetobacter bereziniae</name>
    <name type="common">Acinetobacter genomosp. 10</name>
    <dbReference type="NCBI Taxonomy" id="106648"/>
    <lineage>
        <taxon>Bacteria</taxon>
        <taxon>Pseudomonadati</taxon>
        <taxon>Pseudomonadota</taxon>
        <taxon>Gammaproteobacteria</taxon>
        <taxon>Moraxellales</taxon>
        <taxon>Moraxellaceae</taxon>
        <taxon>Acinetobacter</taxon>
    </lineage>
</organism>
<protein>
    <recommendedName>
        <fullName evidence="3">Phage protein</fullName>
    </recommendedName>
</protein>
<comment type="caution">
    <text evidence="1">The sequence shown here is derived from an EMBL/GenBank/DDBJ whole genome shotgun (WGS) entry which is preliminary data.</text>
</comment>
<dbReference type="AlphaFoldDB" id="A0A833PFI5"/>
<dbReference type="EMBL" id="WNDP01000048">
    <property type="protein sequence ID" value="KAF1024999.1"/>
    <property type="molecule type" value="Genomic_DNA"/>
</dbReference>